<evidence type="ECO:0000313" key="1">
    <source>
        <dbReference type="EMBL" id="RZT87152.1"/>
    </source>
</evidence>
<reference evidence="1 2" key="1">
    <citation type="submission" date="2019-02" db="EMBL/GenBank/DDBJ databases">
        <title>Sequencing the genomes of 1000 actinobacteria strains.</title>
        <authorList>
            <person name="Klenk H.-P."/>
        </authorList>
    </citation>
    <scope>NUCLEOTIDE SEQUENCE [LARGE SCALE GENOMIC DNA]</scope>
    <source>
        <strain evidence="1 2">DSM 45779</strain>
    </source>
</reference>
<gene>
    <name evidence="1" type="ORF">EV383_4060</name>
</gene>
<comment type="caution">
    <text evidence="1">The sequence shown here is derived from an EMBL/GenBank/DDBJ whole genome shotgun (WGS) entry which is preliminary data.</text>
</comment>
<sequence>MTSVPKTAATLALLGLALPLNVAVTAVGLLRGLVTAPVPEVAAEPRTIMISGGKMTKALALARSFHRAGHRVVLVESAKYRLTGHRFSRAVDRFHVVPTPESDGYVDALVAVARAEDVDVFVPVSSPVASYHDALAKKELSALCDVVHLDADMVETLDDKYRFTTLAASMGLGVPDRHRITDPQQVIDFDWAGHGTGTGRTYILKSLAYDPVRRMDLTELPRPTPAETAAFVRSLPISPDNPWILQEFVRGQEYCTHATVRDGVVRLHCCCPSSGFQINYRMVDDPEIEAWVRTFVGELRLTGQVSFDFIRSDDGRLMAIECNPRTHSAITMFYDHPGVARAYLDAADPDDDSPTVYPTPQSRPTYWLYHEIWRILRRPSSIAERLGVLARGKDAIFDLTDPLPFLLVHHLQIPALLLDTVRRGTEWVRIDFNIGKLIEPAGD</sequence>
<keyword evidence="2" id="KW-1185">Reference proteome</keyword>
<dbReference type="RefSeq" id="WP_130291341.1">
    <property type="nucleotide sequence ID" value="NZ_SHKL01000001.1"/>
</dbReference>
<name>A0A4Q7UYK0_PSEST</name>
<dbReference type="AlphaFoldDB" id="A0A4Q7UYK0"/>
<dbReference type="NCBIfam" id="NF005315">
    <property type="entry name" value="PRK06849.1"/>
    <property type="match status" value="1"/>
</dbReference>
<proteinExistence type="predicted"/>
<evidence type="ECO:0000313" key="2">
    <source>
        <dbReference type="Proteomes" id="UP000291591"/>
    </source>
</evidence>
<evidence type="ECO:0008006" key="3">
    <source>
        <dbReference type="Google" id="ProtNLM"/>
    </source>
</evidence>
<dbReference type="Gene3D" id="3.30.470.20">
    <property type="entry name" value="ATP-grasp fold, B domain"/>
    <property type="match status" value="1"/>
</dbReference>
<dbReference type="SUPFAM" id="SSF56059">
    <property type="entry name" value="Glutathione synthetase ATP-binding domain-like"/>
    <property type="match status" value="1"/>
</dbReference>
<dbReference type="Gene3D" id="3.40.50.20">
    <property type="match status" value="1"/>
</dbReference>
<dbReference type="OrthoDB" id="40611at2"/>
<protein>
    <recommendedName>
        <fullName evidence="3">ATP-grasp enzyme</fullName>
    </recommendedName>
</protein>
<dbReference type="Proteomes" id="UP000291591">
    <property type="component" value="Unassembled WGS sequence"/>
</dbReference>
<dbReference type="EMBL" id="SHKL01000001">
    <property type="protein sequence ID" value="RZT87152.1"/>
    <property type="molecule type" value="Genomic_DNA"/>
</dbReference>
<accession>A0A4Q7UYK0</accession>
<organism evidence="1 2">
    <name type="scientific">Pseudonocardia sediminis</name>
    <dbReference type="NCBI Taxonomy" id="1397368"/>
    <lineage>
        <taxon>Bacteria</taxon>
        <taxon>Bacillati</taxon>
        <taxon>Actinomycetota</taxon>
        <taxon>Actinomycetes</taxon>
        <taxon>Pseudonocardiales</taxon>
        <taxon>Pseudonocardiaceae</taxon>
        <taxon>Pseudonocardia</taxon>
    </lineage>
</organism>